<organism evidence="1 2">
    <name type="scientific">Vibrio gallaecicus</name>
    <dbReference type="NCBI Taxonomy" id="552386"/>
    <lineage>
        <taxon>Bacteria</taxon>
        <taxon>Pseudomonadati</taxon>
        <taxon>Pseudomonadota</taxon>
        <taxon>Gammaproteobacteria</taxon>
        <taxon>Vibrionales</taxon>
        <taxon>Vibrionaceae</taxon>
        <taxon>Vibrio</taxon>
    </lineage>
</organism>
<keyword evidence="2" id="KW-1185">Reference proteome</keyword>
<protein>
    <submittedName>
        <fullName evidence="1">Uncharacterized protein</fullName>
    </submittedName>
</protein>
<sequence>MSYSFDIKNSKDLFQEFSRLVEEYRKEPLSSGSAVICAIFSWHIVEWIYQEYPSLATTYPKKRDFQNFMKGSCPALSYMQDIANGSKHRGITMYQPVVKKTERHQGAFSSAFSKGFDVSSLKIELDSGVVAYFDEEVDKVEAYIKQFFCNTLKENV</sequence>
<accession>A0ABV4NHE3</accession>
<evidence type="ECO:0000313" key="2">
    <source>
        <dbReference type="Proteomes" id="UP001570417"/>
    </source>
</evidence>
<dbReference type="Proteomes" id="UP001570417">
    <property type="component" value="Unassembled WGS sequence"/>
</dbReference>
<name>A0ABV4NHE3_9VIBR</name>
<gene>
    <name evidence="1" type="ORF">AB4566_21800</name>
</gene>
<evidence type="ECO:0000313" key="1">
    <source>
        <dbReference type="EMBL" id="MFA0570887.1"/>
    </source>
</evidence>
<dbReference type="EMBL" id="JBFRUW010000180">
    <property type="protein sequence ID" value="MFA0570887.1"/>
    <property type="molecule type" value="Genomic_DNA"/>
</dbReference>
<comment type="caution">
    <text evidence="1">The sequence shown here is derived from an EMBL/GenBank/DDBJ whole genome shotgun (WGS) entry which is preliminary data.</text>
</comment>
<dbReference type="RefSeq" id="WP_372268713.1">
    <property type="nucleotide sequence ID" value="NZ_JBFRUW010000180.1"/>
</dbReference>
<proteinExistence type="predicted"/>
<reference evidence="1 2" key="1">
    <citation type="journal article" date="2024" name="ISME J.">
        <title>Tailless and filamentous prophages are predominant in marine Vibrio.</title>
        <authorList>
            <person name="Steensen K."/>
            <person name="Seneca J."/>
            <person name="Bartlau N."/>
            <person name="Yu X.A."/>
            <person name="Hussain F.A."/>
            <person name="Polz M.F."/>
        </authorList>
    </citation>
    <scope>NUCLEOTIDE SEQUENCE [LARGE SCALE GENOMIC DNA]</scope>
    <source>
        <strain evidence="1 2">10N.222.51.A1</strain>
    </source>
</reference>